<dbReference type="PROSITE" id="PS51733">
    <property type="entry name" value="BPL_LPL_CATALYTIC"/>
    <property type="match status" value="1"/>
</dbReference>
<gene>
    <name evidence="2" type="ORF">CP557_15155</name>
</gene>
<dbReference type="EMBL" id="NXNI01000001">
    <property type="protein sequence ID" value="PCR91743.1"/>
    <property type="molecule type" value="Genomic_DNA"/>
</dbReference>
<comment type="caution">
    <text evidence="2">The sequence shown here is derived from an EMBL/GenBank/DDBJ whole genome shotgun (WGS) entry which is preliminary data.</text>
</comment>
<sequence length="237" mass="25436">MRVFRGRAPSIERDREASRTLLSIAADGEPAVRVWTPHRQVAFGRRDTRLEGYHRAREAARERGFPPIERDVGGRAVAYDGETTLAFARAEPIADLRIGSTERYERATSALEEALRSLGLEPIRGEPEESFCPGTHSLSVTDATADGRRQRKVVGLAQRVRQDAALVAGIVLVANREAVTGVLEGVYDSLAVPLDAATVGTVADAGGPSEPAPVRSTIENALIGDATDVSAERIDGE</sequence>
<dbReference type="Gene3D" id="3.30.930.10">
    <property type="entry name" value="Bira Bifunctional Protein, Domain 2"/>
    <property type="match status" value="1"/>
</dbReference>
<dbReference type="RefSeq" id="WP_097380677.1">
    <property type="nucleotide sequence ID" value="NZ_NXNI01000001.1"/>
</dbReference>
<dbReference type="SUPFAM" id="SSF55681">
    <property type="entry name" value="Class II aaRS and biotin synthetases"/>
    <property type="match status" value="1"/>
</dbReference>
<dbReference type="AlphaFoldDB" id="A0A2A5QY89"/>
<dbReference type="Proteomes" id="UP000219689">
    <property type="component" value="Unassembled WGS sequence"/>
</dbReference>
<reference evidence="2 3" key="1">
    <citation type="submission" date="2017-09" db="EMBL/GenBank/DDBJ databases">
        <title>Genome sequences of Natrinema ejinorence JCM 13890T.</title>
        <authorList>
            <person name="Roh S.W."/>
            <person name="Kim Y.B."/>
            <person name="Kim J.Y."/>
        </authorList>
    </citation>
    <scope>NUCLEOTIDE SEQUENCE [LARGE SCALE GENOMIC DNA]</scope>
    <source>
        <strain evidence="2 3">JCM 13890</strain>
    </source>
</reference>
<proteinExistence type="predicted"/>
<dbReference type="InterPro" id="IPR045864">
    <property type="entry name" value="aa-tRNA-synth_II/BPL/LPL"/>
</dbReference>
<dbReference type="InterPro" id="IPR004143">
    <property type="entry name" value="BPL_LPL_catalytic"/>
</dbReference>
<protein>
    <submittedName>
        <fullName evidence="2">Lipoate--protein ligase</fullName>
    </submittedName>
</protein>
<keyword evidence="3" id="KW-1185">Reference proteome</keyword>
<evidence type="ECO:0000313" key="3">
    <source>
        <dbReference type="Proteomes" id="UP000219689"/>
    </source>
</evidence>
<dbReference type="GO" id="GO:0016874">
    <property type="term" value="F:ligase activity"/>
    <property type="evidence" value="ECO:0007669"/>
    <property type="project" value="UniProtKB-KW"/>
</dbReference>
<keyword evidence="2" id="KW-0436">Ligase</keyword>
<evidence type="ECO:0000313" key="2">
    <source>
        <dbReference type="EMBL" id="PCR91743.1"/>
    </source>
</evidence>
<organism evidence="2 3">
    <name type="scientific">Natrinema ejinorense</name>
    <dbReference type="NCBI Taxonomy" id="373386"/>
    <lineage>
        <taxon>Archaea</taxon>
        <taxon>Methanobacteriati</taxon>
        <taxon>Methanobacteriota</taxon>
        <taxon>Stenosarchaea group</taxon>
        <taxon>Halobacteria</taxon>
        <taxon>Halobacteriales</taxon>
        <taxon>Natrialbaceae</taxon>
        <taxon>Natrinema</taxon>
    </lineage>
</organism>
<dbReference type="OrthoDB" id="192160at2157"/>
<feature type="domain" description="BPL/LPL catalytic" evidence="1">
    <location>
        <begin position="26"/>
        <end position="230"/>
    </location>
</feature>
<evidence type="ECO:0000259" key="1">
    <source>
        <dbReference type="PROSITE" id="PS51733"/>
    </source>
</evidence>
<name>A0A2A5QY89_9EURY</name>
<dbReference type="Pfam" id="PF21948">
    <property type="entry name" value="LplA-B_cat"/>
    <property type="match status" value="1"/>
</dbReference>
<accession>A0A2A5QY89</accession>